<evidence type="ECO:0000256" key="1">
    <source>
        <dbReference type="SAM" id="Phobius"/>
    </source>
</evidence>
<keyword evidence="1" id="KW-1133">Transmembrane helix</keyword>
<sequence length="89" mass="9447">MTVTDVLGWVGALGVLAAYGLLTVGRWESASMRYQGANTVFAALLLVWAISIAAWQSALLNGVWAAVGLVGVLRILRRRSDAPEPHVGD</sequence>
<accession>A0ABW1T6C4</accession>
<dbReference type="NCBIfam" id="NF047864">
    <property type="entry name" value="CBU_0592_membra"/>
    <property type="match status" value="1"/>
</dbReference>
<protein>
    <recommendedName>
        <fullName evidence="2">CBU-0592-like domain-containing protein</fullName>
    </recommendedName>
</protein>
<dbReference type="Proteomes" id="UP001596138">
    <property type="component" value="Unassembled WGS sequence"/>
</dbReference>
<feature type="domain" description="CBU-0592-like" evidence="2">
    <location>
        <begin position="5"/>
        <end position="79"/>
    </location>
</feature>
<evidence type="ECO:0000259" key="2">
    <source>
        <dbReference type="Pfam" id="PF26604"/>
    </source>
</evidence>
<dbReference type="EMBL" id="JBHSTI010000051">
    <property type="protein sequence ID" value="MFC6239605.1"/>
    <property type="molecule type" value="Genomic_DNA"/>
</dbReference>
<evidence type="ECO:0000313" key="4">
    <source>
        <dbReference type="Proteomes" id="UP001596138"/>
    </source>
</evidence>
<organism evidence="3 4">
    <name type="scientific">Longivirga aurantiaca</name>
    <dbReference type="NCBI Taxonomy" id="1837743"/>
    <lineage>
        <taxon>Bacteria</taxon>
        <taxon>Bacillati</taxon>
        <taxon>Actinomycetota</taxon>
        <taxon>Actinomycetes</taxon>
        <taxon>Sporichthyales</taxon>
        <taxon>Sporichthyaceae</taxon>
        <taxon>Longivirga</taxon>
    </lineage>
</organism>
<dbReference type="RefSeq" id="WP_386768918.1">
    <property type="nucleotide sequence ID" value="NZ_JBHSTI010000051.1"/>
</dbReference>
<gene>
    <name evidence="3" type="ORF">ACFQGU_17170</name>
</gene>
<keyword evidence="1" id="KW-0812">Transmembrane</keyword>
<dbReference type="Pfam" id="PF26604">
    <property type="entry name" value="CBU_0592"/>
    <property type="match status" value="1"/>
</dbReference>
<proteinExistence type="predicted"/>
<keyword evidence="1" id="KW-0472">Membrane</keyword>
<comment type="caution">
    <text evidence="3">The sequence shown here is derived from an EMBL/GenBank/DDBJ whole genome shotgun (WGS) entry which is preliminary data.</text>
</comment>
<evidence type="ECO:0000313" key="3">
    <source>
        <dbReference type="EMBL" id="MFC6239605.1"/>
    </source>
</evidence>
<reference evidence="4" key="1">
    <citation type="journal article" date="2019" name="Int. J. Syst. Evol. Microbiol.">
        <title>The Global Catalogue of Microorganisms (GCM) 10K type strain sequencing project: providing services to taxonomists for standard genome sequencing and annotation.</title>
        <authorList>
            <consortium name="The Broad Institute Genomics Platform"/>
            <consortium name="The Broad Institute Genome Sequencing Center for Infectious Disease"/>
            <person name="Wu L."/>
            <person name="Ma J."/>
        </authorList>
    </citation>
    <scope>NUCLEOTIDE SEQUENCE [LARGE SCALE GENOMIC DNA]</scope>
    <source>
        <strain evidence="4">CGMCC 4.7317</strain>
    </source>
</reference>
<feature type="transmembrane region" description="Helical" evidence="1">
    <location>
        <begin position="6"/>
        <end position="24"/>
    </location>
</feature>
<keyword evidence="4" id="KW-1185">Reference proteome</keyword>
<feature type="transmembrane region" description="Helical" evidence="1">
    <location>
        <begin position="59"/>
        <end position="76"/>
    </location>
</feature>
<name>A0ABW1T6C4_9ACTN</name>
<dbReference type="InterPro" id="IPR058058">
    <property type="entry name" value="CBU_0592-like"/>
</dbReference>